<keyword evidence="2" id="KW-0378">Hydrolase</keyword>
<protein>
    <submittedName>
        <fullName evidence="2">Endonuclease/exonuclease/phosphatase family protein</fullName>
    </submittedName>
</protein>
<dbReference type="PANTHER" id="PTHR14859">
    <property type="entry name" value="CALCOFLUOR WHITE HYPERSENSITIVE PROTEIN PRECURSOR"/>
    <property type="match status" value="1"/>
</dbReference>
<keyword evidence="3" id="KW-1185">Reference proteome</keyword>
<dbReference type="Proteomes" id="UP001429745">
    <property type="component" value="Unassembled WGS sequence"/>
</dbReference>
<dbReference type="GO" id="GO:0004519">
    <property type="term" value="F:endonuclease activity"/>
    <property type="evidence" value="ECO:0007669"/>
    <property type="project" value="UniProtKB-KW"/>
</dbReference>
<organism evidence="2 3">
    <name type="scientific">Microbacterium salsuginis</name>
    <dbReference type="NCBI Taxonomy" id="2722803"/>
    <lineage>
        <taxon>Bacteria</taxon>
        <taxon>Bacillati</taxon>
        <taxon>Actinomycetota</taxon>
        <taxon>Actinomycetes</taxon>
        <taxon>Micrococcales</taxon>
        <taxon>Microbacteriaceae</taxon>
        <taxon>Microbacterium</taxon>
    </lineage>
</organism>
<dbReference type="Pfam" id="PF03372">
    <property type="entry name" value="Exo_endo_phos"/>
    <property type="match status" value="1"/>
</dbReference>
<feature type="domain" description="Endonuclease/exonuclease/phosphatase" evidence="1">
    <location>
        <begin position="7"/>
        <end position="252"/>
    </location>
</feature>
<dbReference type="RefSeq" id="WP_168911335.1">
    <property type="nucleotide sequence ID" value="NZ_JABACI010000001.1"/>
</dbReference>
<keyword evidence="2" id="KW-0540">Nuclease</keyword>
<evidence type="ECO:0000313" key="2">
    <source>
        <dbReference type="EMBL" id="NLP82865.1"/>
    </source>
</evidence>
<dbReference type="EMBL" id="JABACI010000001">
    <property type="protein sequence ID" value="NLP82865.1"/>
    <property type="molecule type" value="Genomic_DNA"/>
</dbReference>
<evidence type="ECO:0000259" key="1">
    <source>
        <dbReference type="Pfam" id="PF03372"/>
    </source>
</evidence>
<dbReference type="PANTHER" id="PTHR14859:SF1">
    <property type="entry name" value="PGAP2-INTERACTING PROTEIN"/>
    <property type="match status" value="1"/>
</dbReference>
<evidence type="ECO:0000313" key="3">
    <source>
        <dbReference type="Proteomes" id="UP001429745"/>
    </source>
</evidence>
<comment type="caution">
    <text evidence="2">The sequence shown here is derived from an EMBL/GenBank/DDBJ whole genome shotgun (WGS) entry which is preliminary data.</text>
</comment>
<accession>A0ABX1K860</accession>
<keyword evidence="2" id="KW-0255">Endonuclease</keyword>
<sequence length="279" mass="30447">MDSIRAMTWNVWWRFGGNWREREPGLLDVLHRAEPDVVGIQECWGTADRTQADVFAEALDAHAAFIEVGLPPAPDPVEEETQSGAVMGLGLVSRWPIESAESVELPSDGRRNAALVATIAHPVGAVRVVVGATSWEPERIEETAVQVQELQRLTRDGHSLRPGPSILLADLNYDPTQPPLAGLHLQDAWTAAADSADPRTLSATNRFAPAECRDQYDRRIDHILYLPGSEGAAATRAWIVRDEPNGMPPSDHYPVLADIAIGAGPHPREDDAPSASWMK</sequence>
<gene>
    <name evidence="2" type="ORF">HF576_03310</name>
</gene>
<dbReference type="SUPFAM" id="SSF56219">
    <property type="entry name" value="DNase I-like"/>
    <property type="match status" value="1"/>
</dbReference>
<dbReference type="Gene3D" id="3.60.10.10">
    <property type="entry name" value="Endonuclease/exonuclease/phosphatase"/>
    <property type="match status" value="1"/>
</dbReference>
<reference evidence="2 3" key="1">
    <citation type="submission" date="2020-04" db="EMBL/GenBank/DDBJ databases">
        <title>CFH 90308 Microbacterium sp.</title>
        <authorList>
            <person name="Nie G."/>
            <person name="Ming H."/>
            <person name="Xia T."/>
        </authorList>
    </citation>
    <scope>NUCLEOTIDE SEQUENCE [LARGE SCALE GENOMIC DNA]</scope>
    <source>
        <strain evidence="2 3">CFH 90308</strain>
    </source>
</reference>
<dbReference type="InterPro" id="IPR051916">
    <property type="entry name" value="GPI-anchor_lipid_remodeler"/>
</dbReference>
<name>A0ABX1K860_9MICO</name>
<dbReference type="InterPro" id="IPR036691">
    <property type="entry name" value="Endo/exonu/phosph_ase_sf"/>
</dbReference>
<dbReference type="InterPro" id="IPR005135">
    <property type="entry name" value="Endo/exonuclease/phosphatase"/>
</dbReference>
<proteinExistence type="predicted"/>